<comment type="similarity">
    <text evidence="1">Belongs to the GST superfamily. Zeta family.</text>
</comment>
<protein>
    <submittedName>
        <fullName evidence="4">Maleylacetoacetate isomerase</fullName>
        <ecNumber evidence="4">5.2.1.2</ecNumber>
    </submittedName>
</protein>
<keyword evidence="4" id="KW-0614">Plasmid</keyword>
<dbReference type="AlphaFoldDB" id="A0A6N1AI12"/>
<dbReference type="SFLD" id="SFLDG00358">
    <property type="entry name" value="Main_(cytGST)"/>
    <property type="match status" value="1"/>
</dbReference>
<dbReference type="CDD" id="cd03191">
    <property type="entry name" value="GST_C_Zeta"/>
    <property type="match status" value="1"/>
</dbReference>
<dbReference type="InterPro" id="IPR036249">
    <property type="entry name" value="Thioredoxin-like_sf"/>
</dbReference>
<name>A0A6N1AI12_9PROT</name>
<dbReference type="GO" id="GO:0004364">
    <property type="term" value="F:glutathione transferase activity"/>
    <property type="evidence" value="ECO:0007669"/>
    <property type="project" value="TreeGrafter"/>
</dbReference>
<gene>
    <name evidence="4" type="primary">maiA</name>
    <name evidence="4" type="ORF">HUE56_08625</name>
</gene>
<dbReference type="GO" id="GO:0005737">
    <property type="term" value="C:cytoplasm"/>
    <property type="evidence" value="ECO:0007669"/>
    <property type="project" value="InterPro"/>
</dbReference>
<reference evidence="4 5" key="1">
    <citation type="submission" date="2020-06" db="EMBL/GenBank/DDBJ databases">
        <title>Complete genome of Azosprillum oryzae KACC14407.</title>
        <authorList>
            <person name="Kim M."/>
            <person name="Park Y.-J."/>
            <person name="Shin J.-H."/>
        </authorList>
    </citation>
    <scope>NUCLEOTIDE SEQUENCE [LARGE SCALE GENOMIC DNA]</scope>
    <source>
        <strain evidence="4 5">KACC 14407</strain>
        <plasmid evidence="4 5">unnamed4</plasmid>
    </source>
</reference>
<dbReference type="KEGG" id="aoz:HUE56_08625"/>
<dbReference type="InterPro" id="IPR005955">
    <property type="entry name" value="GST_Zeta"/>
</dbReference>
<feature type="domain" description="GST C-terminal" evidence="3">
    <location>
        <begin position="89"/>
        <end position="216"/>
    </location>
</feature>
<dbReference type="PANTHER" id="PTHR42673:SF4">
    <property type="entry name" value="MALEYLACETOACETATE ISOMERASE"/>
    <property type="match status" value="1"/>
</dbReference>
<dbReference type="InterPro" id="IPR004045">
    <property type="entry name" value="Glutathione_S-Trfase_N"/>
</dbReference>
<dbReference type="Proteomes" id="UP000509702">
    <property type="component" value="Plasmid unnamed4"/>
</dbReference>
<sequence>MQLYNFFRSGTSHRLRIALNLKGLDVEYVAVDLRTEEHSGTAFRAINPQGLVPVLAVDGEKGAHALTQSPAIIEWLEERYPIPPLLPADPDARARVRALAALVGCDIHPLNNRRVLEYLRRSLDCGEAAVLAWCATWIDAGFQALETMLATDTRRGAFCFGDAPTIADVYLVPQIESARRFNVDLTPYPTLVAIDRACAALDAFRRAAPANQPDAT</sequence>
<evidence type="ECO:0000259" key="3">
    <source>
        <dbReference type="PROSITE" id="PS50405"/>
    </source>
</evidence>
<keyword evidence="5" id="KW-1185">Reference proteome</keyword>
<evidence type="ECO:0000259" key="2">
    <source>
        <dbReference type="PROSITE" id="PS50404"/>
    </source>
</evidence>
<proteinExistence type="inferred from homology"/>
<accession>A0A6N1AI12</accession>
<dbReference type="InterPro" id="IPR040079">
    <property type="entry name" value="Glutathione_S-Trfase"/>
</dbReference>
<geneLocation type="plasmid" evidence="4 5">
    <name>unnamed4</name>
</geneLocation>
<dbReference type="PANTHER" id="PTHR42673">
    <property type="entry name" value="MALEYLACETOACETATE ISOMERASE"/>
    <property type="match status" value="1"/>
</dbReference>
<evidence type="ECO:0000256" key="1">
    <source>
        <dbReference type="ARBA" id="ARBA00010007"/>
    </source>
</evidence>
<feature type="domain" description="GST N-terminal" evidence="2">
    <location>
        <begin position="1"/>
        <end position="84"/>
    </location>
</feature>
<dbReference type="GO" id="GO:0006749">
    <property type="term" value="P:glutathione metabolic process"/>
    <property type="evidence" value="ECO:0007669"/>
    <property type="project" value="TreeGrafter"/>
</dbReference>
<dbReference type="InterPro" id="IPR036282">
    <property type="entry name" value="Glutathione-S-Trfase_C_sf"/>
</dbReference>
<dbReference type="InterPro" id="IPR010987">
    <property type="entry name" value="Glutathione-S-Trfase_C-like"/>
</dbReference>
<dbReference type="EC" id="5.2.1.2" evidence="4"/>
<evidence type="ECO:0000313" key="5">
    <source>
        <dbReference type="Proteomes" id="UP000509702"/>
    </source>
</evidence>
<dbReference type="Gene3D" id="1.20.1050.10">
    <property type="match status" value="1"/>
</dbReference>
<dbReference type="SUPFAM" id="SSF52833">
    <property type="entry name" value="Thioredoxin-like"/>
    <property type="match status" value="1"/>
</dbReference>
<dbReference type="GO" id="GO:0016034">
    <property type="term" value="F:maleylacetoacetate isomerase activity"/>
    <property type="evidence" value="ECO:0007669"/>
    <property type="project" value="UniProtKB-EC"/>
</dbReference>
<dbReference type="InterPro" id="IPR034330">
    <property type="entry name" value="GST_Zeta_C"/>
</dbReference>
<dbReference type="PROSITE" id="PS50404">
    <property type="entry name" value="GST_NTER"/>
    <property type="match status" value="1"/>
</dbReference>
<dbReference type="SFLD" id="SFLDS00019">
    <property type="entry name" value="Glutathione_Transferase_(cytos"/>
    <property type="match status" value="1"/>
</dbReference>
<dbReference type="Gene3D" id="3.40.30.10">
    <property type="entry name" value="Glutaredoxin"/>
    <property type="match status" value="1"/>
</dbReference>
<organism evidence="4 5">
    <name type="scientific">Azospirillum oryzae</name>
    <dbReference type="NCBI Taxonomy" id="286727"/>
    <lineage>
        <taxon>Bacteria</taxon>
        <taxon>Pseudomonadati</taxon>
        <taxon>Pseudomonadota</taxon>
        <taxon>Alphaproteobacteria</taxon>
        <taxon>Rhodospirillales</taxon>
        <taxon>Azospirillaceae</taxon>
        <taxon>Azospirillum</taxon>
    </lineage>
</organism>
<dbReference type="FunFam" id="1.20.1050.10:FF:000017">
    <property type="entry name" value="Maleylacetoacetate isomerase"/>
    <property type="match status" value="1"/>
</dbReference>
<dbReference type="PROSITE" id="PS50405">
    <property type="entry name" value="GST_CTER"/>
    <property type="match status" value="1"/>
</dbReference>
<dbReference type="SUPFAM" id="SSF47616">
    <property type="entry name" value="GST C-terminal domain-like"/>
    <property type="match status" value="1"/>
</dbReference>
<dbReference type="GO" id="GO:0006559">
    <property type="term" value="P:L-phenylalanine catabolic process"/>
    <property type="evidence" value="ECO:0007669"/>
    <property type="project" value="TreeGrafter"/>
</dbReference>
<evidence type="ECO:0000313" key="4">
    <source>
        <dbReference type="EMBL" id="QKS50678.1"/>
    </source>
</evidence>
<dbReference type="EMBL" id="CP054618">
    <property type="protein sequence ID" value="QKS50678.1"/>
    <property type="molecule type" value="Genomic_DNA"/>
</dbReference>
<dbReference type="CDD" id="cd03042">
    <property type="entry name" value="GST_N_Zeta"/>
    <property type="match status" value="1"/>
</dbReference>
<dbReference type="Pfam" id="PF13409">
    <property type="entry name" value="GST_N_2"/>
    <property type="match status" value="1"/>
</dbReference>
<keyword evidence="4" id="KW-0413">Isomerase</keyword>
<dbReference type="NCBIfam" id="TIGR01262">
    <property type="entry name" value="maiA"/>
    <property type="match status" value="1"/>
</dbReference>
<dbReference type="RefSeq" id="WP_174757160.1">
    <property type="nucleotide sequence ID" value="NZ_CP054618.1"/>
</dbReference>
<dbReference type="InterPro" id="IPR034333">
    <property type="entry name" value="GST_Zeta_N"/>
</dbReference>
<dbReference type="Pfam" id="PF13410">
    <property type="entry name" value="GST_C_2"/>
    <property type="match status" value="1"/>
</dbReference>